<dbReference type="STRING" id="644548.SCNU_11500"/>
<dbReference type="RefSeq" id="WP_009679518.1">
    <property type="nucleotide sequence ID" value="NZ_AEUD01000009.1"/>
</dbReference>
<organism evidence="3 4">
    <name type="scientific">Gordonia neofelifaecis NRRL B-59395</name>
    <dbReference type="NCBI Taxonomy" id="644548"/>
    <lineage>
        <taxon>Bacteria</taxon>
        <taxon>Bacillati</taxon>
        <taxon>Actinomycetota</taxon>
        <taxon>Actinomycetes</taxon>
        <taxon>Mycobacteriales</taxon>
        <taxon>Gordoniaceae</taxon>
        <taxon>Gordonia</taxon>
    </lineage>
</organism>
<keyword evidence="4" id="KW-1185">Reference proteome</keyword>
<evidence type="ECO:0000256" key="1">
    <source>
        <dbReference type="SAM" id="SignalP"/>
    </source>
</evidence>
<evidence type="ECO:0000259" key="2">
    <source>
        <dbReference type="Pfam" id="PF05223"/>
    </source>
</evidence>
<keyword evidence="1" id="KW-0732">Signal</keyword>
<dbReference type="eggNOG" id="COG0768">
    <property type="taxonomic scope" value="Bacteria"/>
</dbReference>
<accession>F1YKE3</accession>
<evidence type="ECO:0000313" key="4">
    <source>
        <dbReference type="Proteomes" id="UP000035065"/>
    </source>
</evidence>
<proteinExistence type="predicted"/>
<dbReference type="OrthoDB" id="5241017at2"/>
<feature type="chain" id="PRO_5038739320" evidence="1">
    <location>
        <begin position="24"/>
        <end position="542"/>
    </location>
</feature>
<feature type="signal peptide" evidence="1">
    <location>
        <begin position="1"/>
        <end position="23"/>
    </location>
</feature>
<sequence>MVSRTGRALLAVITALAMVLAMASCSSGDDSDASRAVKDFADAVSRQDTQAAADLTTSPSQAAESLGVTFAGMHPKDVSVDTGRLVEYSDGSASFTLKTTWKWAGDRTFETKTSGSARQLSSGWKVQWDPGLLYTGLTADGRLQEIRTDATPAPTVRTAAGKPLMQMEPVNEITIDPAATKDLEKSVRALVAAVAPVAPMVTAKAINDKLVASQGQPVVAVTLRDADMQQLDSDPSRIAGVNVNKSGMLVMSDRRLSTPLSSGLTNYWNAIRDATAGWQVQLVAPGAPPQQLAGHQGGAGPDVQTTVDPNEQLTLGDAVVEVAQPATMMTVDASTGAIRAMAQNDAAAARNIEAGVAYPVGTTLNPVFDAVDAAGKGSDQKSAEPVLHSLGLGLTFTVPGMSLPSGTTPKVSSAAYHPTDYTASMLNMAALGVALERSGDNDPAQPYVIKGSKTKVTGGEMGKLDDAVVRQIRASMETTAKTGDASDLTKAPGLRALVGTNGPQGPGWFVGSQGGEVIVIYCEGEKSGTAALQVAQKYFTTR</sequence>
<comment type="caution">
    <text evidence="3">The sequence shown here is derived from an EMBL/GenBank/DDBJ whole genome shotgun (WGS) entry which is preliminary data.</text>
</comment>
<dbReference type="Proteomes" id="UP000035065">
    <property type="component" value="Unassembled WGS sequence"/>
</dbReference>
<name>F1YKE3_9ACTN</name>
<dbReference type="GO" id="GO:0046677">
    <property type="term" value="P:response to antibiotic"/>
    <property type="evidence" value="ECO:0007669"/>
    <property type="project" value="InterPro"/>
</dbReference>
<evidence type="ECO:0000313" key="3">
    <source>
        <dbReference type="EMBL" id="EGD54829.1"/>
    </source>
</evidence>
<dbReference type="Pfam" id="PF05223">
    <property type="entry name" value="MecA_N"/>
    <property type="match status" value="1"/>
</dbReference>
<dbReference type="InterPro" id="IPR012338">
    <property type="entry name" value="Beta-lactam/transpept-like"/>
</dbReference>
<dbReference type="AlphaFoldDB" id="F1YKE3"/>
<dbReference type="PROSITE" id="PS51257">
    <property type="entry name" value="PROKAR_LIPOPROTEIN"/>
    <property type="match status" value="1"/>
</dbReference>
<protein>
    <submittedName>
        <fullName evidence="3">NTF2 domain-containing protein transpeptidase</fullName>
    </submittedName>
</protein>
<gene>
    <name evidence="3" type="ORF">SCNU_11500</name>
</gene>
<dbReference type="InterPro" id="IPR007887">
    <property type="entry name" value="MecA_N"/>
</dbReference>
<dbReference type="SUPFAM" id="SSF56601">
    <property type="entry name" value="beta-lactamase/transpeptidase-like"/>
    <property type="match status" value="1"/>
</dbReference>
<dbReference type="EMBL" id="AEUD01000009">
    <property type="protein sequence ID" value="EGD54829.1"/>
    <property type="molecule type" value="Genomic_DNA"/>
</dbReference>
<feature type="domain" description="NTF2-like N-terminal transpeptidase" evidence="2">
    <location>
        <begin position="33"/>
        <end position="139"/>
    </location>
</feature>
<reference evidence="3 4" key="1">
    <citation type="journal article" date="2011" name="J. Bacteriol.">
        <title>Draft Genome Sequence of Gordonia neofelifaecis NRRL B-59395, a Cholesterol-Degrading Actinomycete.</title>
        <authorList>
            <person name="Ge F."/>
            <person name="Li W."/>
            <person name="Chen G."/>
            <person name="Liu Y."/>
            <person name="Zhang G."/>
            <person name="Yong B."/>
            <person name="Wang Q."/>
            <person name="Wang N."/>
            <person name="Huang Z."/>
            <person name="Li W."/>
            <person name="Wang J."/>
            <person name="Wu C."/>
            <person name="Xie Q."/>
            <person name="Liu G."/>
        </authorList>
    </citation>
    <scope>NUCLEOTIDE SEQUENCE [LARGE SCALE GENOMIC DNA]</scope>
    <source>
        <strain evidence="3 4">NRRL B-59395</strain>
    </source>
</reference>